<evidence type="ECO:0000256" key="11">
    <source>
        <dbReference type="ARBA" id="ARBA00022884"/>
    </source>
</evidence>
<protein>
    <recommendedName>
        <fullName evidence="15">Phenylalanine--tRNA ligase beta subunit</fullName>
        <ecNumber evidence="15">6.1.1.20</ecNumber>
    </recommendedName>
    <alternativeName>
        <fullName evidence="15">Phenylalanyl-tRNA synthetase beta subunit</fullName>
        <shortName evidence="15">PheRS</shortName>
    </alternativeName>
</protein>
<evidence type="ECO:0000256" key="6">
    <source>
        <dbReference type="ARBA" id="ARBA00022598"/>
    </source>
</evidence>
<keyword evidence="12 15" id="KW-0648">Protein biosynthesis</keyword>
<dbReference type="FunFam" id="3.30.56.10:FF:000002">
    <property type="entry name" value="Phenylalanine--tRNA ligase beta subunit"/>
    <property type="match status" value="1"/>
</dbReference>
<dbReference type="PANTHER" id="PTHR10947">
    <property type="entry name" value="PHENYLALANYL-TRNA SYNTHETASE BETA CHAIN AND LEUCINE-RICH REPEAT-CONTAINING PROTEIN 47"/>
    <property type="match status" value="1"/>
</dbReference>
<dbReference type="GO" id="GO:0000049">
    <property type="term" value="F:tRNA binding"/>
    <property type="evidence" value="ECO:0007669"/>
    <property type="project" value="UniProtKB-UniRule"/>
</dbReference>
<evidence type="ECO:0000256" key="9">
    <source>
        <dbReference type="ARBA" id="ARBA00022840"/>
    </source>
</evidence>
<evidence type="ECO:0000256" key="15">
    <source>
        <dbReference type="HAMAP-Rule" id="MF_00283"/>
    </source>
</evidence>
<dbReference type="SUPFAM" id="SSF56037">
    <property type="entry name" value="PheT/TilS domain"/>
    <property type="match status" value="1"/>
</dbReference>
<evidence type="ECO:0000256" key="10">
    <source>
        <dbReference type="ARBA" id="ARBA00022842"/>
    </source>
</evidence>
<dbReference type="CDD" id="cd02796">
    <property type="entry name" value="tRNA_bind_bactPheRS"/>
    <property type="match status" value="1"/>
</dbReference>
<dbReference type="InterPro" id="IPR020825">
    <property type="entry name" value="Phe-tRNA_synthase-like_B3/B4"/>
</dbReference>
<dbReference type="InterPro" id="IPR009061">
    <property type="entry name" value="DNA-bd_dom_put_sf"/>
</dbReference>
<dbReference type="Gene3D" id="3.30.70.380">
    <property type="entry name" value="Ferrodoxin-fold anticodon-binding domain"/>
    <property type="match status" value="1"/>
</dbReference>
<keyword evidence="9 15" id="KW-0067">ATP-binding</keyword>
<dbReference type="InterPro" id="IPR041616">
    <property type="entry name" value="PheRS_beta_core"/>
</dbReference>
<evidence type="ECO:0000256" key="7">
    <source>
        <dbReference type="ARBA" id="ARBA00022723"/>
    </source>
</evidence>
<dbReference type="Pfam" id="PF03483">
    <property type="entry name" value="B3_4"/>
    <property type="match status" value="1"/>
</dbReference>
<dbReference type="InterPro" id="IPR033714">
    <property type="entry name" value="tRNA_bind_bactPheRS"/>
</dbReference>
<name>A0A1F6UYD8_9PROT</name>
<keyword evidence="6 15" id="KW-0436">Ligase</keyword>
<dbReference type="GO" id="GO:0005524">
    <property type="term" value="F:ATP binding"/>
    <property type="evidence" value="ECO:0007669"/>
    <property type="project" value="UniProtKB-UniRule"/>
</dbReference>
<evidence type="ECO:0000259" key="19">
    <source>
        <dbReference type="PROSITE" id="PS51483"/>
    </source>
</evidence>
<dbReference type="GO" id="GO:0000287">
    <property type="term" value="F:magnesium ion binding"/>
    <property type="evidence" value="ECO:0007669"/>
    <property type="project" value="UniProtKB-UniRule"/>
</dbReference>
<dbReference type="InterPro" id="IPR045864">
    <property type="entry name" value="aa-tRNA-synth_II/BPL/LPL"/>
</dbReference>
<evidence type="ECO:0000256" key="4">
    <source>
        <dbReference type="ARBA" id="ARBA00022490"/>
    </source>
</evidence>
<dbReference type="PROSITE" id="PS51447">
    <property type="entry name" value="FDX_ACB"/>
    <property type="match status" value="1"/>
</dbReference>
<dbReference type="Gene3D" id="3.50.40.10">
    <property type="entry name" value="Phenylalanyl-trna Synthetase, Chain B, domain 3"/>
    <property type="match status" value="1"/>
</dbReference>
<dbReference type="InterPro" id="IPR036690">
    <property type="entry name" value="Fdx_antiC-bd_sf"/>
</dbReference>
<dbReference type="EMBL" id="MFSP01000180">
    <property type="protein sequence ID" value="OGI62286.1"/>
    <property type="molecule type" value="Genomic_DNA"/>
</dbReference>
<sequence>MKVSYQWLRECVSLRLDPQALARRLTLAGIEIGTIEPVAPALAHVVVGKIRAVSTHPRATNLKVCDVEAGQRKIVRLVCGAPNVAVDAKVVLALPGAVVAKGKRIEVVDIQGVESGGMLCSAAEIGLAEEADRLLELDASVRVGAAIAEELLLDDVVLDVELTPNRGDCLSIFGIAREVAAVTGSRCKIPTEPKIPIRTRERVRVKIAAKKECLRYVGRVVRGLNLNAVTPLWMRERLRRGGVRSLRPVVDVTNYVMLELGQPMHAFDVNKLRGGIRVHLATGTESFKLLDGRDLRAPTGSLLIADDRGGIALAGVMGGGDTAVGAETDAVFLESAFFAPEAIARHARALGIQTESSQRFERGVDPQLQRRALERATDLLLKIAGGQAGPITEAGNRPRAEKPIRLRAARVDRVIGYAIPRAQVERVIAALSMVVKRSKDGWLVTPPSYRFDIRIEEDLIEEVARLTGYENVPARLPAEPIAPPAISESQRTPARLRALLVDRDYQEVITYSFVDPAIERLVEPNASALMLANPISTDMAAMRTTLWPGTLRTLQYNVNRQCQRIRIFEIGRRFASEGGGTRETMVIAGAVSGSAHEEQWGLTKRAADFYDVKGDIEALLAGNGDMGAFRFEAAHHPALHPGQTAAIYFNDDQIGWLGALHPSLQTRLDLGEVVLFEIELAALTTKRIPTHVDVSRFPGIRRDLAIVVAEQIAAASVMDAVRNVAGKLLVNVQLFDVYRGEGVDSGRKSLALGLTLQDSSRTLKEAEVDSLMMQIVSTLRDEVGGELRR</sequence>
<comment type="caution">
    <text evidence="20">The sequence shown here is derived from an EMBL/GenBank/DDBJ whole genome shotgun (WGS) entry which is preliminary data.</text>
</comment>
<evidence type="ECO:0000259" key="18">
    <source>
        <dbReference type="PROSITE" id="PS51447"/>
    </source>
</evidence>
<dbReference type="InterPro" id="IPR045060">
    <property type="entry name" value="Phe-tRNA-ligase_IIc_bsu"/>
</dbReference>
<feature type="binding site" evidence="15">
    <location>
        <position position="452"/>
    </location>
    <ligand>
        <name>Mg(2+)</name>
        <dbReference type="ChEBI" id="CHEBI:18420"/>
        <note>shared with alpha subunit</note>
    </ligand>
</feature>
<dbReference type="Gene3D" id="2.40.50.140">
    <property type="entry name" value="Nucleic acid-binding proteins"/>
    <property type="match status" value="1"/>
</dbReference>
<accession>A0A1F6UYD8</accession>
<dbReference type="InterPro" id="IPR002547">
    <property type="entry name" value="tRNA-bd_dom"/>
</dbReference>
<gene>
    <name evidence="15" type="primary">pheT</name>
    <name evidence="20" type="ORF">A2W18_03860</name>
</gene>
<dbReference type="Pfam" id="PF17759">
    <property type="entry name" value="tRNA_synthFbeta"/>
    <property type="match status" value="1"/>
</dbReference>
<dbReference type="InterPro" id="IPR012340">
    <property type="entry name" value="NA-bd_OB-fold"/>
</dbReference>
<evidence type="ECO:0000313" key="21">
    <source>
        <dbReference type="Proteomes" id="UP000179076"/>
    </source>
</evidence>
<evidence type="ECO:0000256" key="12">
    <source>
        <dbReference type="ARBA" id="ARBA00022917"/>
    </source>
</evidence>
<comment type="similarity">
    <text evidence="2 15">Belongs to the phenylalanyl-tRNA synthetase beta subunit family. Type 1 subfamily.</text>
</comment>
<comment type="catalytic activity">
    <reaction evidence="14 15">
        <text>tRNA(Phe) + L-phenylalanine + ATP = L-phenylalanyl-tRNA(Phe) + AMP + diphosphate + H(+)</text>
        <dbReference type="Rhea" id="RHEA:19413"/>
        <dbReference type="Rhea" id="RHEA-COMP:9668"/>
        <dbReference type="Rhea" id="RHEA-COMP:9699"/>
        <dbReference type="ChEBI" id="CHEBI:15378"/>
        <dbReference type="ChEBI" id="CHEBI:30616"/>
        <dbReference type="ChEBI" id="CHEBI:33019"/>
        <dbReference type="ChEBI" id="CHEBI:58095"/>
        <dbReference type="ChEBI" id="CHEBI:78442"/>
        <dbReference type="ChEBI" id="CHEBI:78531"/>
        <dbReference type="ChEBI" id="CHEBI:456215"/>
        <dbReference type="EC" id="6.1.1.20"/>
    </reaction>
</comment>
<feature type="domain" description="FDX-ACB" evidence="18">
    <location>
        <begin position="695"/>
        <end position="788"/>
    </location>
</feature>
<comment type="subunit">
    <text evidence="3 15">Tetramer of two alpha and two beta subunits.</text>
</comment>
<keyword evidence="7 15" id="KW-0479">Metal-binding</keyword>
<dbReference type="PROSITE" id="PS51483">
    <property type="entry name" value="B5"/>
    <property type="match status" value="1"/>
</dbReference>
<dbReference type="NCBIfam" id="TIGR00472">
    <property type="entry name" value="pheT_bact"/>
    <property type="match status" value="1"/>
</dbReference>
<dbReference type="SMART" id="SM00873">
    <property type="entry name" value="B3_4"/>
    <property type="match status" value="1"/>
</dbReference>
<feature type="domain" description="B5" evidence="19">
    <location>
        <begin position="399"/>
        <end position="474"/>
    </location>
</feature>
<dbReference type="EC" id="6.1.1.20" evidence="15"/>
<reference evidence="20 21" key="1">
    <citation type="journal article" date="2016" name="Nat. Commun.">
        <title>Thousands of microbial genomes shed light on interconnected biogeochemical processes in an aquifer system.</title>
        <authorList>
            <person name="Anantharaman K."/>
            <person name="Brown C.T."/>
            <person name="Hug L.A."/>
            <person name="Sharon I."/>
            <person name="Castelle C.J."/>
            <person name="Probst A.J."/>
            <person name="Thomas B.C."/>
            <person name="Singh A."/>
            <person name="Wilkins M.J."/>
            <person name="Karaoz U."/>
            <person name="Brodie E.L."/>
            <person name="Williams K.H."/>
            <person name="Hubbard S.S."/>
            <person name="Banfield J.F."/>
        </authorList>
    </citation>
    <scope>NUCLEOTIDE SEQUENCE [LARGE SCALE GENOMIC DNA]</scope>
</reference>
<dbReference type="InterPro" id="IPR005147">
    <property type="entry name" value="tRNA_synthase_B5-dom"/>
</dbReference>
<dbReference type="InterPro" id="IPR005146">
    <property type="entry name" value="B3/B4_tRNA-bd"/>
</dbReference>
<organism evidence="20 21">
    <name type="scientific">Candidatus Muproteobacteria bacterium RBG_16_60_9</name>
    <dbReference type="NCBI Taxonomy" id="1817755"/>
    <lineage>
        <taxon>Bacteria</taxon>
        <taxon>Pseudomonadati</taxon>
        <taxon>Pseudomonadota</taxon>
        <taxon>Candidatus Muproteobacteria</taxon>
    </lineage>
</organism>
<evidence type="ECO:0000256" key="1">
    <source>
        <dbReference type="ARBA" id="ARBA00004496"/>
    </source>
</evidence>
<dbReference type="Gene3D" id="3.30.56.10">
    <property type="match status" value="2"/>
</dbReference>
<feature type="binding site" evidence="15">
    <location>
        <position position="462"/>
    </location>
    <ligand>
        <name>Mg(2+)</name>
        <dbReference type="ChEBI" id="CHEBI:18420"/>
        <note>shared with alpha subunit</note>
    </ligand>
</feature>
<dbReference type="PANTHER" id="PTHR10947:SF0">
    <property type="entry name" value="PHENYLALANINE--TRNA LIGASE BETA SUBUNIT"/>
    <property type="match status" value="1"/>
</dbReference>
<feature type="binding site" evidence="15">
    <location>
        <position position="458"/>
    </location>
    <ligand>
        <name>Mg(2+)</name>
        <dbReference type="ChEBI" id="CHEBI:18420"/>
        <note>shared with alpha subunit</note>
    </ligand>
</feature>
<dbReference type="SMART" id="SM00896">
    <property type="entry name" value="FDX-ACB"/>
    <property type="match status" value="1"/>
</dbReference>
<dbReference type="Proteomes" id="UP000179076">
    <property type="component" value="Unassembled WGS sequence"/>
</dbReference>
<dbReference type="Pfam" id="PF03147">
    <property type="entry name" value="FDX-ACB"/>
    <property type="match status" value="1"/>
</dbReference>
<feature type="binding site" evidence="15">
    <location>
        <position position="461"/>
    </location>
    <ligand>
        <name>Mg(2+)</name>
        <dbReference type="ChEBI" id="CHEBI:18420"/>
        <note>shared with alpha subunit</note>
    </ligand>
</feature>
<dbReference type="SMART" id="SM00874">
    <property type="entry name" value="B5"/>
    <property type="match status" value="1"/>
</dbReference>
<dbReference type="PROSITE" id="PS50886">
    <property type="entry name" value="TRBD"/>
    <property type="match status" value="1"/>
</dbReference>
<dbReference type="GO" id="GO:0009328">
    <property type="term" value="C:phenylalanine-tRNA ligase complex"/>
    <property type="evidence" value="ECO:0007669"/>
    <property type="project" value="TreeGrafter"/>
</dbReference>
<dbReference type="SUPFAM" id="SSF54991">
    <property type="entry name" value="Anticodon-binding domain of PheRS"/>
    <property type="match status" value="1"/>
</dbReference>
<comment type="cofactor">
    <cofactor evidence="15">
        <name>Mg(2+)</name>
        <dbReference type="ChEBI" id="CHEBI:18420"/>
    </cofactor>
    <text evidence="15">Binds 2 magnesium ions per tetramer.</text>
</comment>
<dbReference type="FunFam" id="3.30.70.380:FF:000001">
    <property type="entry name" value="Phenylalanine--tRNA ligase beta subunit"/>
    <property type="match status" value="1"/>
</dbReference>
<dbReference type="Pfam" id="PF01588">
    <property type="entry name" value="tRNA_bind"/>
    <property type="match status" value="1"/>
</dbReference>
<keyword evidence="4 15" id="KW-0963">Cytoplasm</keyword>
<dbReference type="Gene3D" id="3.30.930.10">
    <property type="entry name" value="Bira Bifunctional Protein, Domain 2"/>
    <property type="match status" value="1"/>
</dbReference>
<comment type="subcellular location">
    <subcellularLocation>
        <location evidence="1 15">Cytoplasm</location>
    </subcellularLocation>
</comment>
<evidence type="ECO:0000256" key="16">
    <source>
        <dbReference type="PROSITE-ProRule" id="PRU00209"/>
    </source>
</evidence>
<evidence type="ECO:0000313" key="20">
    <source>
        <dbReference type="EMBL" id="OGI62286.1"/>
    </source>
</evidence>
<dbReference type="Pfam" id="PF03484">
    <property type="entry name" value="B5"/>
    <property type="match status" value="1"/>
</dbReference>
<dbReference type="SUPFAM" id="SSF50249">
    <property type="entry name" value="Nucleic acid-binding proteins"/>
    <property type="match status" value="1"/>
</dbReference>
<dbReference type="SUPFAM" id="SSF55681">
    <property type="entry name" value="Class II aaRS and biotin synthetases"/>
    <property type="match status" value="1"/>
</dbReference>
<evidence type="ECO:0000256" key="14">
    <source>
        <dbReference type="ARBA" id="ARBA00049255"/>
    </source>
</evidence>
<dbReference type="GO" id="GO:0004826">
    <property type="term" value="F:phenylalanine-tRNA ligase activity"/>
    <property type="evidence" value="ECO:0007669"/>
    <property type="project" value="UniProtKB-UniRule"/>
</dbReference>
<dbReference type="GO" id="GO:0006432">
    <property type="term" value="P:phenylalanyl-tRNA aminoacylation"/>
    <property type="evidence" value="ECO:0007669"/>
    <property type="project" value="UniProtKB-UniRule"/>
</dbReference>
<dbReference type="FunFam" id="3.30.930.10:FF:000022">
    <property type="entry name" value="Phenylalanine--tRNA ligase beta subunit"/>
    <property type="match status" value="1"/>
</dbReference>
<proteinExistence type="inferred from homology"/>
<dbReference type="InterPro" id="IPR004532">
    <property type="entry name" value="Phe-tRNA-ligase_IIc_bsu_bact"/>
</dbReference>
<dbReference type="AlphaFoldDB" id="A0A1F6UYD8"/>
<evidence type="ECO:0000259" key="17">
    <source>
        <dbReference type="PROSITE" id="PS50886"/>
    </source>
</evidence>
<keyword evidence="10 15" id="KW-0460">Magnesium</keyword>
<keyword evidence="11 16" id="KW-0694">RNA-binding</keyword>
<keyword evidence="13 15" id="KW-0030">Aminoacyl-tRNA synthetase</keyword>
<evidence type="ECO:0000256" key="5">
    <source>
        <dbReference type="ARBA" id="ARBA00022555"/>
    </source>
</evidence>
<keyword evidence="8 15" id="KW-0547">Nucleotide-binding</keyword>
<dbReference type="SUPFAM" id="SSF46955">
    <property type="entry name" value="Putative DNA-binding domain"/>
    <property type="match status" value="1"/>
</dbReference>
<dbReference type="InterPro" id="IPR005121">
    <property type="entry name" value="Fdx_antiC-bd"/>
</dbReference>
<evidence type="ECO:0000256" key="8">
    <source>
        <dbReference type="ARBA" id="ARBA00022741"/>
    </source>
</evidence>
<evidence type="ECO:0000256" key="13">
    <source>
        <dbReference type="ARBA" id="ARBA00023146"/>
    </source>
</evidence>
<evidence type="ECO:0000256" key="3">
    <source>
        <dbReference type="ARBA" id="ARBA00011209"/>
    </source>
</evidence>
<dbReference type="CDD" id="cd00769">
    <property type="entry name" value="PheRS_beta_core"/>
    <property type="match status" value="1"/>
</dbReference>
<keyword evidence="5 16" id="KW-0820">tRNA-binding</keyword>
<evidence type="ECO:0000256" key="2">
    <source>
        <dbReference type="ARBA" id="ARBA00008653"/>
    </source>
</evidence>
<feature type="domain" description="TRNA-binding" evidence="17">
    <location>
        <begin position="39"/>
        <end position="148"/>
    </location>
</feature>
<dbReference type="HAMAP" id="MF_00283">
    <property type="entry name" value="Phe_tRNA_synth_beta1"/>
    <property type="match status" value="1"/>
</dbReference>